<dbReference type="Pfam" id="PF07800">
    <property type="entry name" value="DUF1644"/>
    <property type="match status" value="1"/>
</dbReference>
<feature type="compositionally biased region" description="Polar residues" evidence="1">
    <location>
        <begin position="236"/>
        <end position="261"/>
    </location>
</feature>
<feature type="region of interest" description="Disordered" evidence="1">
    <location>
        <begin position="1"/>
        <end position="36"/>
    </location>
</feature>
<feature type="compositionally biased region" description="Polar residues" evidence="1">
    <location>
        <begin position="299"/>
        <end position="308"/>
    </location>
</feature>
<proteinExistence type="predicted"/>
<dbReference type="Gene3D" id="3.30.40.10">
    <property type="entry name" value="Zinc/RING finger domain, C3HC4 (zinc finger)"/>
    <property type="match status" value="1"/>
</dbReference>
<dbReference type="InterPro" id="IPR012866">
    <property type="entry name" value="DUF1644"/>
</dbReference>
<feature type="compositionally biased region" description="Polar residues" evidence="1">
    <location>
        <begin position="272"/>
        <end position="286"/>
    </location>
</feature>
<dbReference type="Proteomes" id="UP000287651">
    <property type="component" value="Unassembled WGS sequence"/>
</dbReference>
<comment type="caution">
    <text evidence="2">The sequence shown here is derived from an EMBL/GenBank/DDBJ whole genome shotgun (WGS) entry which is preliminary data.</text>
</comment>
<feature type="compositionally biased region" description="Low complexity" evidence="1">
    <location>
        <begin position="18"/>
        <end position="28"/>
    </location>
</feature>
<gene>
    <name evidence="2" type="ORF">B296_00029846</name>
</gene>
<name>A0A426XPD5_ENSVE</name>
<protein>
    <submittedName>
        <fullName evidence="2">Uncharacterized protein</fullName>
    </submittedName>
</protein>
<evidence type="ECO:0000313" key="3">
    <source>
        <dbReference type="Proteomes" id="UP000287651"/>
    </source>
</evidence>
<feature type="region of interest" description="Disordered" evidence="1">
    <location>
        <begin position="157"/>
        <end position="176"/>
    </location>
</feature>
<evidence type="ECO:0000313" key="2">
    <source>
        <dbReference type="EMBL" id="RRT41311.1"/>
    </source>
</evidence>
<sequence length="308" mass="34513">MPKERRSRSLSFERRSRASPFPSTSSSRIQTDSVESANDIKEWEEVRCPVCMEHPHNAVLLLCSSHDNGCRPFMCDTSYRHSNCLDQYRKAFSGSKSLLDNGDAQQPAKLSCPLCRGLVSSWIVIEPARKYMNAKTRSCSMESCAFNGVYGELRKHARKEHPSVRPSEADPDRQQDWRRMERQRDLGDLLSMFHSSVTREEDGFYINEDDEEASGSIFIFPSVTMLLVVHVRQAGSSDTGRLSLPQSSRPRTSLQDSSRVQRGSRVILWGETLSNSTSVGRTSHGNGATGDGGSDETDAASQQNQERQ</sequence>
<dbReference type="PANTHER" id="PTHR31197">
    <property type="entry name" value="OS01G0612600 PROTEIN"/>
    <property type="match status" value="1"/>
</dbReference>
<reference evidence="2 3" key="1">
    <citation type="journal article" date="2014" name="Agronomy (Basel)">
        <title>A Draft Genome Sequence for Ensete ventricosum, the Drought-Tolerant Tree Against Hunger.</title>
        <authorList>
            <person name="Harrison J."/>
            <person name="Moore K.A."/>
            <person name="Paszkiewicz K."/>
            <person name="Jones T."/>
            <person name="Grant M."/>
            <person name="Ambacheew D."/>
            <person name="Muzemil S."/>
            <person name="Studholme D.J."/>
        </authorList>
    </citation>
    <scope>NUCLEOTIDE SEQUENCE [LARGE SCALE GENOMIC DNA]</scope>
</reference>
<organism evidence="2 3">
    <name type="scientific">Ensete ventricosum</name>
    <name type="common">Abyssinian banana</name>
    <name type="synonym">Musa ensete</name>
    <dbReference type="NCBI Taxonomy" id="4639"/>
    <lineage>
        <taxon>Eukaryota</taxon>
        <taxon>Viridiplantae</taxon>
        <taxon>Streptophyta</taxon>
        <taxon>Embryophyta</taxon>
        <taxon>Tracheophyta</taxon>
        <taxon>Spermatophyta</taxon>
        <taxon>Magnoliopsida</taxon>
        <taxon>Liliopsida</taxon>
        <taxon>Zingiberales</taxon>
        <taxon>Musaceae</taxon>
        <taxon>Ensete</taxon>
    </lineage>
</organism>
<dbReference type="EMBL" id="AMZH03018674">
    <property type="protein sequence ID" value="RRT41311.1"/>
    <property type="molecule type" value="Genomic_DNA"/>
</dbReference>
<dbReference type="AlphaFoldDB" id="A0A426XPD5"/>
<dbReference type="InterPro" id="IPR013083">
    <property type="entry name" value="Znf_RING/FYVE/PHD"/>
</dbReference>
<feature type="compositionally biased region" description="Basic and acidic residues" evidence="1">
    <location>
        <begin position="160"/>
        <end position="176"/>
    </location>
</feature>
<evidence type="ECO:0000256" key="1">
    <source>
        <dbReference type="SAM" id="MobiDB-lite"/>
    </source>
</evidence>
<feature type="region of interest" description="Disordered" evidence="1">
    <location>
        <begin position="236"/>
        <end position="308"/>
    </location>
</feature>
<dbReference type="PANTHER" id="PTHR31197:SF5">
    <property type="entry name" value="OS01G0612600 PROTEIN"/>
    <property type="match status" value="1"/>
</dbReference>
<accession>A0A426XPD5</accession>